<name>A0ABQ4BA11_9ACTN</name>
<sequence>MSVYGTEATVAAEVSIGTAEAQALDDAVATAGDAPSILNTQPWHWRQHGHVLDLALDPARTLAVADPDRRLATVSCGAALHHALVSLAAAGWHTTVIRAPGTGSSDHLATVRVDGRIPIEPESIARLRAVGRRYTDRRPVAGVHLDADKLRPIVAAAASQGSSLLLLRPRQAFGLARAADDAHRTETDGPAWQAELQRWAGGVRPGDTGLPGAVLPPAAAPATVVRRDFGHRGDMLVGEANDRSAAYAILYGDEDQPLDWIRAGEALSAAWLTATEIEVAVLPLSATIEVPASREAVRELLDGAGHPFLVLRFTALDPTAADGPHTPRLSTGQTVERAATDAPTPPSDLPEEDLVHENLDCGDLPELHIPSINEELVHQGECGRVHLPTGDTCTLHRHHDGSCQFVMLSGGQPGR</sequence>
<reference evidence="2 3" key="1">
    <citation type="submission" date="2021-01" db="EMBL/GenBank/DDBJ databases">
        <title>Whole genome shotgun sequence of Actinoplanes palleronii NBRC 14916.</title>
        <authorList>
            <person name="Komaki H."/>
            <person name="Tamura T."/>
        </authorList>
    </citation>
    <scope>NUCLEOTIDE SEQUENCE [LARGE SCALE GENOMIC DNA]</scope>
    <source>
        <strain evidence="2 3">NBRC 14916</strain>
    </source>
</reference>
<dbReference type="InterPro" id="IPR000415">
    <property type="entry name" value="Nitroreductase-like"/>
</dbReference>
<gene>
    <name evidence="2" type="ORF">Apa02nite_035330</name>
</gene>
<organism evidence="2 3">
    <name type="scientific">Actinoplanes palleronii</name>
    <dbReference type="NCBI Taxonomy" id="113570"/>
    <lineage>
        <taxon>Bacteria</taxon>
        <taxon>Bacillati</taxon>
        <taxon>Actinomycetota</taxon>
        <taxon>Actinomycetes</taxon>
        <taxon>Micromonosporales</taxon>
        <taxon>Micromonosporaceae</taxon>
        <taxon>Actinoplanes</taxon>
    </lineage>
</organism>
<dbReference type="Gene3D" id="3.40.109.10">
    <property type="entry name" value="NADH Oxidase"/>
    <property type="match status" value="1"/>
</dbReference>
<comment type="caution">
    <text evidence="2">The sequence shown here is derived from an EMBL/GenBank/DDBJ whole genome shotgun (WGS) entry which is preliminary data.</text>
</comment>
<feature type="region of interest" description="Disordered" evidence="1">
    <location>
        <begin position="320"/>
        <end position="350"/>
    </location>
</feature>
<dbReference type="RefSeq" id="WP_203825931.1">
    <property type="nucleotide sequence ID" value="NZ_BAAATY010000011.1"/>
</dbReference>
<evidence type="ECO:0000313" key="3">
    <source>
        <dbReference type="Proteomes" id="UP000624709"/>
    </source>
</evidence>
<dbReference type="SUPFAM" id="SSF55469">
    <property type="entry name" value="FMN-dependent nitroreductase-like"/>
    <property type="match status" value="1"/>
</dbReference>
<dbReference type="Proteomes" id="UP000624709">
    <property type="component" value="Unassembled WGS sequence"/>
</dbReference>
<keyword evidence="3" id="KW-1185">Reference proteome</keyword>
<dbReference type="EMBL" id="BOMS01000048">
    <property type="protein sequence ID" value="GIE67425.1"/>
    <property type="molecule type" value="Genomic_DNA"/>
</dbReference>
<accession>A0ABQ4BA11</accession>
<evidence type="ECO:0000256" key="1">
    <source>
        <dbReference type="SAM" id="MobiDB-lite"/>
    </source>
</evidence>
<evidence type="ECO:0000313" key="2">
    <source>
        <dbReference type="EMBL" id="GIE67425.1"/>
    </source>
</evidence>
<protein>
    <submittedName>
        <fullName evidence="2">NAD(P)H nitroreductase</fullName>
    </submittedName>
</protein>
<proteinExistence type="predicted"/>
<dbReference type="NCBIfam" id="NF047509">
    <property type="entry name" value="Rv3131_FMN_oxido"/>
    <property type="match status" value="1"/>
</dbReference>